<sequence>MRIYYLDFWYFSLYFFNNFKELINCIWVYLKLYFFHNIYRFIYKKFFN</sequence>
<keyword evidence="3" id="KW-1185">Reference proteome</keyword>
<dbReference type="Proteomes" id="UP000008553">
    <property type="component" value="Unassembled WGS sequence"/>
</dbReference>
<keyword evidence="1" id="KW-1133">Transmembrane helix</keyword>
<evidence type="ECO:0000313" key="2">
    <source>
        <dbReference type="EMBL" id="EAA18294.1"/>
    </source>
</evidence>
<dbReference type="PaxDb" id="73239-Q7RBK6"/>
<dbReference type="AlphaFoldDB" id="Q7RBK6"/>
<evidence type="ECO:0000313" key="3">
    <source>
        <dbReference type="Proteomes" id="UP000008553"/>
    </source>
</evidence>
<keyword evidence="1" id="KW-0472">Membrane</keyword>
<feature type="transmembrane region" description="Helical" evidence="1">
    <location>
        <begin position="26"/>
        <end position="43"/>
    </location>
</feature>
<proteinExistence type="predicted"/>
<accession>Q7RBK6</accession>
<reference evidence="2 3" key="1">
    <citation type="journal article" date="2002" name="Nature">
        <title>Genome sequence and comparative analysis of the model rodent malaria parasite Plasmodium yoelii yoelii.</title>
        <authorList>
            <person name="Carlton J.M."/>
            <person name="Angiuoli S.V."/>
            <person name="Suh B.B."/>
            <person name="Kooij T.W."/>
            <person name="Pertea M."/>
            <person name="Silva J.C."/>
            <person name="Ermolaeva M.D."/>
            <person name="Allen J.E."/>
            <person name="Selengut J.D."/>
            <person name="Koo H.L."/>
            <person name="Peterson J.D."/>
            <person name="Pop M."/>
            <person name="Kosack D.S."/>
            <person name="Shumway M.F."/>
            <person name="Bidwell S.L."/>
            <person name="Shallom S.J."/>
            <person name="van Aken S.E."/>
            <person name="Riedmuller S.B."/>
            <person name="Feldblyum T.V."/>
            <person name="Cho J.K."/>
            <person name="Quackenbush J."/>
            <person name="Sedegah M."/>
            <person name="Shoaibi A."/>
            <person name="Cummings L.M."/>
            <person name="Florens L."/>
            <person name="Yates J.R."/>
            <person name="Raine J.D."/>
            <person name="Sinden R.E."/>
            <person name="Harris M.A."/>
            <person name="Cunningham D.A."/>
            <person name="Preiser P.R."/>
            <person name="Bergman L.W."/>
            <person name="Vaidya A.B."/>
            <person name="van Lin L.H."/>
            <person name="Janse C.J."/>
            <person name="Waters A.P."/>
            <person name="Smith H.O."/>
            <person name="White O.R."/>
            <person name="Salzberg S.L."/>
            <person name="Venter J.C."/>
            <person name="Fraser C.M."/>
            <person name="Hoffman S.L."/>
            <person name="Gardner M.J."/>
            <person name="Carucci D.J."/>
        </authorList>
    </citation>
    <scope>NUCLEOTIDE SEQUENCE [LARGE SCALE GENOMIC DNA]</scope>
    <source>
        <strain evidence="2 3">17XNL</strain>
    </source>
</reference>
<keyword evidence="1" id="KW-0812">Transmembrane</keyword>
<evidence type="ECO:0000256" key="1">
    <source>
        <dbReference type="SAM" id="Phobius"/>
    </source>
</evidence>
<protein>
    <submittedName>
        <fullName evidence="2">Uncharacterized protein</fullName>
    </submittedName>
</protein>
<feature type="non-terminal residue" evidence="2">
    <location>
        <position position="48"/>
    </location>
</feature>
<name>Q7RBK6_PLAYO</name>
<organism evidence="2 3">
    <name type="scientific">Plasmodium yoelii yoelii</name>
    <dbReference type="NCBI Taxonomy" id="73239"/>
    <lineage>
        <taxon>Eukaryota</taxon>
        <taxon>Sar</taxon>
        <taxon>Alveolata</taxon>
        <taxon>Apicomplexa</taxon>
        <taxon>Aconoidasida</taxon>
        <taxon>Haemosporida</taxon>
        <taxon>Plasmodiidae</taxon>
        <taxon>Plasmodium</taxon>
        <taxon>Plasmodium (Vinckeia)</taxon>
    </lineage>
</organism>
<comment type="caution">
    <text evidence="2">The sequence shown here is derived from an EMBL/GenBank/DDBJ whole genome shotgun (WGS) entry which is preliminary data.</text>
</comment>
<gene>
    <name evidence="2" type="ORF">PY06137</name>
</gene>
<dbReference type="EMBL" id="AABL01002046">
    <property type="protein sequence ID" value="EAA18294.1"/>
    <property type="molecule type" value="Genomic_DNA"/>
</dbReference>
<dbReference type="InParanoid" id="Q7RBK6"/>